<name>A0A6A4GG73_9AGAR</name>
<evidence type="ECO:0000313" key="2">
    <source>
        <dbReference type="Proteomes" id="UP000799118"/>
    </source>
</evidence>
<keyword evidence="2" id="KW-1185">Reference proteome</keyword>
<dbReference type="AlphaFoldDB" id="A0A6A4GG73"/>
<dbReference type="Proteomes" id="UP000799118">
    <property type="component" value="Unassembled WGS sequence"/>
</dbReference>
<dbReference type="EMBL" id="ML770120">
    <property type="protein sequence ID" value="KAE9384566.1"/>
    <property type="molecule type" value="Genomic_DNA"/>
</dbReference>
<reference evidence="1" key="1">
    <citation type="journal article" date="2019" name="Environ. Microbiol.">
        <title>Fungal ecological strategies reflected in gene transcription - a case study of two litter decomposers.</title>
        <authorList>
            <person name="Barbi F."/>
            <person name="Kohler A."/>
            <person name="Barry K."/>
            <person name="Baskaran P."/>
            <person name="Daum C."/>
            <person name="Fauchery L."/>
            <person name="Ihrmark K."/>
            <person name="Kuo A."/>
            <person name="LaButti K."/>
            <person name="Lipzen A."/>
            <person name="Morin E."/>
            <person name="Grigoriev I.V."/>
            <person name="Henrissat B."/>
            <person name="Lindahl B."/>
            <person name="Martin F."/>
        </authorList>
    </citation>
    <scope>NUCLEOTIDE SEQUENCE</scope>
    <source>
        <strain evidence="1">JB14</strain>
    </source>
</reference>
<gene>
    <name evidence="1" type="ORF">BT96DRAFT_644691</name>
</gene>
<accession>A0A6A4GG73</accession>
<organism evidence="1 2">
    <name type="scientific">Gymnopus androsaceus JB14</name>
    <dbReference type="NCBI Taxonomy" id="1447944"/>
    <lineage>
        <taxon>Eukaryota</taxon>
        <taxon>Fungi</taxon>
        <taxon>Dikarya</taxon>
        <taxon>Basidiomycota</taxon>
        <taxon>Agaricomycotina</taxon>
        <taxon>Agaricomycetes</taxon>
        <taxon>Agaricomycetidae</taxon>
        <taxon>Agaricales</taxon>
        <taxon>Marasmiineae</taxon>
        <taxon>Omphalotaceae</taxon>
        <taxon>Gymnopus</taxon>
    </lineage>
</organism>
<evidence type="ECO:0000313" key="1">
    <source>
        <dbReference type="EMBL" id="KAE9384566.1"/>
    </source>
</evidence>
<proteinExistence type="predicted"/>
<protein>
    <submittedName>
        <fullName evidence="1">Uncharacterized protein</fullName>
    </submittedName>
</protein>
<sequence length="65" mass="7501">MGLYVMERGEEIVEGGPRKTQTRIKRCRQRCMGRWPSKANSENVNYCTAVSPLPCVMTAKWERIP</sequence>